<evidence type="ECO:0000259" key="3">
    <source>
        <dbReference type="PROSITE" id="PS50977"/>
    </source>
</evidence>
<keyword evidence="1 2" id="KW-0238">DNA-binding</keyword>
<dbReference type="InterPro" id="IPR001647">
    <property type="entry name" value="HTH_TetR"/>
</dbReference>
<dbReference type="Gene3D" id="1.10.10.60">
    <property type="entry name" value="Homeodomain-like"/>
    <property type="match status" value="1"/>
</dbReference>
<gene>
    <name evidence="4" type="ORF">RT717_22400</name>
</gene>
<dbReference type="RefSeq" id="WP_317488581.1">
    <property type="nucleotide sequence ID" value="NZ_CP136051.1"/>
</dbReference>
<dbReference type="Pfam" id="PF00440">
    <property type="entry name" value="TetR_N"/>
    <property type="match status" value="1"/>
</dbReference>
<evidence type="ECO:0000313" key="5">
    <source>
        <dbReference type="Proteomes" id="UP001302349"/>
    </source>
</evidence>
<name>A0ABZ0IMY8_9BACT</name>
<dbReference type="EMBL" id="CP136051">
    <property type="protein sequence ID" value="WOK05829.1"/>
    <property type="molecule type" value="Genomic_DNA"/>
</dbReference>
<feature type="DNA-binding region" description="H-T-H motif" evidence="2">
    <location>
        <begin position="27"/>
        <end position="46"/>
    </location>
</feature>
<proteinExistence type="predicted"/>
<reference evidence="4 5" key="1">
    <citation type="journal article" date="2023" name="Microbiol. Resour. Announc.">
        <title>Complete Genome Sequence of Imperialibacter roseus strain P4T.</title>
        <authorList>
            <person name="Tizabi D.R."/>
            <person name="Bachvaroff T."/>
            <person name="Hill R.T."/>
        </authorList>
    </citation>
    <scope>NUCLEOTIDE SEQUENCE [LARGE SCALE GENOMIC DNA]</scope>
    <source>
        <strain evidence="4 5">P4T</strain>
    </source>
</reference>
<accession>A0ABZ0IMY8</accession>
<evidence type="ECO:0000313" key="4">
    <source>
        <dbReference type="EMBL" id="WOK05829.1"/>
    </source>
</evidence>
<sequence length="203" mass="23710">MEANDTKERIISYLLDKFLTEPTRLDTVDEWARDLGMSKKTIYKHFPAKEHLLSELFSTMLEKQRQMLSTIIEGDESSIHKLLLFINHFRMVLERIPGGVILQIKKHHREVYSIWETYKQEFIDQIFVQMIEGGKKDGHIIADLSPLFLSRFWENNIRNLILQLPYASVMSTRSAFVEIKKIFLRGISTAEGIAELERIGAIK</sequence>
<evidence type="ECO:0000256" key="2">
    <source>
        <dbReference type="PROSITE-ProRule" id="PRU00335"/>
    </source>
</evidence>
<dbReference type="SUPFAM" id="SSF46689">
    <property type="entry name" value="Homeodomain-like"/>
    <property type="match status" value="1"/>
</dbReference>
<evidence type="ECO:0000256" key="1">
    <source>
        <dbReference type="ARBA" id="ARBA00023125"/>
    </source>
</evidence>
<dbReference type="Gene3D" id="1.10.357.10">
    <property type="entry name" value="Tetracycline Repressor, domain 2"/>
    <property type="match status" value="1"/>
</dbReference>
<keyword evidence="5" id="KW-1185">Reference proteome</keyword>
<feature type="domain" description="HTH tetR-type" evidence="3">
    <location>
        <begin position="4"/>
        <end position="64"/>
    </location>
</feature>
<dbReference type="PROSITE" id="PS50977">
    <property type="entry name" value="HTH_TETR_2"/>
    <property type="match status" value="1"/>
</dbReference>
<organism evidence="4 5">
    <name type="scientific">Imperialibacter roseus</name>
    <dbReference type="NCBI Taxonomy" id="1324217"/>
    <lineage>
        <taxon>Bacteria</taxon>
        <taxon>Pseudomonadati</taxon>
        <taxon>Bacteroidota</taxon>
        <taxon>Cytophagia</taxon>
        <taxon>Cytophagales</taxon>
        <taxon>Flammeovirgaceae</taxon>
        <taxon>Imperialibacter</taxon>
    </lineage>
</organism>
<dbReference type="Proteomes" id="UP001302349">
    <property type="component" value="Chromosome"/>
</dbReference>
<dbReference type="InterPro" id="IPR009057">
    <property type="entry name" value="Homeodomain-like_sf"/>
</dbReference>
<protein>
    <submittedName>
        <fullName evidence="4">TetR/AcrR family transcriptional regulator</fullName>
    </submittedName>
</protein>